<comment type="caution">
    <text evidence="13">The sequence shown here is derived from an EMBL/GenBank/DDBJ whole genome shotgun (WGS) entry which is preliminary data.</text>
</comment>
<dbReference type="EMBL" id="WIWI01000022">
    <property type="protein sequence ID" value="MQT89444.1"/>
    <property type="molecule type" value="Genomic_DNA"/>
</dbReference>
<dbReference type="SMART" id="SM00862">
    <property type="entry name" value="Trans_reg_C"/>
    <property type="match status" value="1"/>
</dbReference>
<evidence type="ECO:0000256" key="9">
    <source>
        <dbReference type="PROSITE-ProRule" id="PRU01091"/>
    </source>
</evidence>
<accession>A0A0J6L3H7</accession>
<evidence type="ECO:0000256" key="3">
    <source>
        <dbReference type="ARBA" id="ARBA00022553"/>
    </source>
</evidence>
<dbReference type="PROSITE" id="PS51755">
    <property type="entry name" value="OMPR_PHOB"/>
    <property type="match status" value="1"/>
</dbReference>
<dbReference type="EMBL" id="WIWJ01000024">
    <property type="protein sequence ID" value="MQT47952.1"/>
    <property type="molecule type" value="Genomic_DNA"/>
</dbReference>
<evidence type="ECO:0000313" key="15">
    <source>
        <dbReference type="Proteomes" id="UP000489190"/>
    </source>
</evidence>
<proteinExistence type="predicted"/>
<dbReference type="GO" id="GO:0032993">
    <property type="term" value="C:protein-DNA complex"/>
    <property type="evidence" value="ECO:0007669"/>
    <property type="project" value="TreeGrafter"/>
</dbReference>
<dbReference type="Gene3D" id="1.10.10.10">
    <property type="entry name" value="Winged helix-like DNA-binding domain superfamily/Winged helix DNA-binding domain"/>
    <property type="match status" value="1"/>
</dbReference>
<feature type="domain" description="OmpR/PhoB-type" evidence="11">
    <location>
        <begin position="129"/>
        <end position="228"/>
    </location>
</feature>
<keyword evidence="5" id="KW-0805">Transcription regulation</keyword>
<dbReference type="Pfam" id="PF00072">
    <property type="entry name" value="Response_reg"/>
    <property type="match status" value="1"/>
</dbReference>
<evidence type="ECO:0000256" key="7">
    <source>
        <dbReference type="ARBA" id="ARBA00023163"/>
    </source>
</evidence>
<dbReference type="SUPFAM" id="SSF52172">
    <property type="entry name" value="CheY-like"/>
    <property type="match status" value="1"/>
</dbReference>
<dbReference type="InterPro" id="IPR011006">
    <property type="entry name" value="CheY-like_superfamily"/>
</dbReference>
<protein>
    <submittedName>
        <fullName evidence="13">Response regulator</fullName>
    </submittedName>
</protein>
<dbReference type="STRING" id="1608996.TU84_15040"/>
<evidence type="ECO:0000256" key="2">
    <source>
        <dbReference type="ARBA" id="ARBA00022490"/>
    </source>
</evidence>
<keyword evidence="7" id="KW-0804">Transcription</keyword>
<dbReference type="GO" id="GO:0000976">
    <property type="term" value="F:transcription cis-regulatory region binding"/>
    <property type="evidence" value="ECO:0007669"/>
    <property type="project" value="TreeGrafter"/>
</dbReference>
<evidence type="ECO:0000256" key="1">
    <source>
        <dbReference type="ARBA" id="ARBA00004496"/>
    </source>
</evidence>
<dbReference type="Pfam" id="PF00486">
    <property type="entry name" value="Trans_reg_C"/>
    <property type="match status" value="1"/>
</dbReference>
<dbReference type="Proteomes" id="UP000441404">
    <property type="component" value="Unassembled WGS sequence"/>
</dbReference>
<dbReference type="InterPro" id="IPR001789">
    <property type="entry name" value="Sig_transdc_resp-reg_receiver"/>
</dbReference>
<sequence>MPSPTHLLLVEDDFRLRHDLERHLLQRGFTVTSCPDGIQGLNALQQRPFDLVLLDIMLPGIDGLSLLEALRSQQNVPVMLMSALGNEQDRITGFTRGADDYLPKPFSLAELDARTDALLRRMAMFKPVAVERQHGSIIFDESAQDVLHNGQLAGFTGSEFRLLLTLHEHGGEPLSKAFLYQQVLHRIYTRLDRGLDVHVCNVRRKLAAIGAQHIQIQSIRGQGYILVDTEKH</sequence>
<dbReference type="PROSITE" id="PS50110">
    <property type="entry name" value="RESPONSE_REGULATORY"/>
    <property type="match status" value="1"/>
</dbReference>
<evidence type="ECO:0000313" key="12">
    <source>
        <dbReference type="EMBL" id="MQT47952.1"/>
    </source>
</evidence>
<keyword evidence="2" id="KW-0963">Cytoplasm</keyword>
<evidence type="ECO:0000256" key="6">
    <source>
        <dbReference type="ARBA" id="ARBA00023125"/>
    </source>
</evidence>
<dbReference type="InterPro" id="IPR039420">
    <property type="entry name" value="WalR-like"/>
</dbReference>
<dbReference type="RefSeq" id="WP_048370224.1">
    <property type="nucleotide sequence ID" value="NZ_JYLD01000008.1"/>
</dbReference>
<evidence type="ECO:0000259" key="11">
    <source>
        <dbReference type="PROSITE" id="PS51755"/>
    </source>
</evidence>
<comment type="subcellular location">
    <subcellularLocation>
        <location evidence="1">Cytoplasm</location>
    </subcellularLocation>
</comment>
<evidence type="ECO:0000259" key="10">
    <source>
        <dbReference type="PROSITE" id="PS50110"/>
    </source>
</evidence>
<evidence type="ECO:0000313" key="13">
    <source>
        <dbReference type="EMBL" id="MQT89444.1"/>
    </source>
</evidence>
<dbReference type="InterPro" id="IPR036388">
    <property type="entry name" value="WH-like_DNA-bd_sf"/>
</dbReference>
<keyword evidence="4" id="KW-0902">Two-component regulatory system</keyword>
<dbReference type="OrthoDB" id="9802426at2"/>
<dbReference type="InterPro" id="IPR001867">
    <property type="entry name" value="OmpR/PhoB-type_DNA-bd"/>
</dbReference>
<evidence type="ECO:0000256" key="8">
    <source>
        <dbReference type="PROSITE-ProRule" id="PRU00169"/>
    </source>
</evidence>
<dbReference type="GO" id="GO:0005829">
    <property type="term" value="C:cytosol"/>
    <property type="evidence" value="ECO:0007669"/>
    <property type="project" value="TreeGrafter"/>
</dbReference>
<dbReference type="Gene3D" id="6.10.250.690">
    <property type="match status" value="1"/>
</dbReference>
<dbReference type="PANTHER" id="PTHR48111:SF39">
    <property type="entry name" value="TRANSCRIPTIONAL REGULATORY PROTEIN CPXR"/>
    <property type="match status" value="1"/>
</dbReference>
<dbReference type="GO" id="GO:0000156">
    <property type="term" value="F:phosphorelay response regulator activity"/>
    <property type="evidence" value="ECO:0007669"/>
    <property type="project" value="TreeGrafter"/>
</dbReference>
<reference evidence="14 15" key="1">
    <citation type="submission" date="2019-10" db="EMBL/GenBank/DDBJ databases">
        <title>Evaluation of single-gene subtyping targets for Pseudomonas.</title>
        <authorList>
            <person name="Reichler S.J."/>
            <person name="Orsi R.H."/>
            <person name="Wiedmann M."/>
            <person name="Martin N.H."/>
            <person name="Murphy S.I."/>
        </authorList>
    </citation>
    <scope>NUCLEOTIDE SEQUENCE [LARGE SCALE GENOMIC DNA]</scope>
    <source>
        <strain evidence="13 15">FSL R10-3254</strain>
        <strain evidence="12 14">FSL R10-3257</strain>
    </source>
</reference>
<dbReference type="GO" id="GO:0006355">
    <property type="term" value="P:regulation of DNA-templated transcription"/>
    <property type="evidence" value="ECO:0007669"/>
    <property type="project" value="InterPro"/>
</dbReference>
<dbReference type="Proteomes" id="UP000489190">
    <property type="component" value="Unassembled WGS sequence"/>
</dbReference>
<organism evidence="13 15">
    <name type="scientific">Pseudomonas helleri</name>
    <dbReference type="NCBI Taxonomy" id="1608996"/>
    <lineage>
        <taxon>Bacteria</taxon>
        <taxon>Pseudomonadati</taxon>
        <taxon>Pseudomonadota</taxon>
        <taxon>Gammaproteobacteria</taxon>
        <taxon>Pseudomonadales</taxon>
        <taxon>Pseudomonadaceae</taxon>
        <taxon>Pseudomonas</taxon>
    </lineage>
</organism>
<feature type="DNA-binding region" description="OmpR/PhoB-type" evidence="9">
    <location>
        <begin position="129"/>
        <end position="228"/>
    </location>
</feature>
<name>A0A0J6L3H7_9PSED</name>
<evidence type="ECO:0000256" key="4">
    <source>
        <dbReference type="ARBA" id="ARBA00023012"/>
    </source>
</evidence>
<dbReference type="SMART" id="SM00448">
    <property type="entry name" value="REC"/>
    <property type="match status" value="1"/>
</dbReference>
<feature type="modified residue" description="4-aspartylphosphate" evidence="8">
    <location>
        <position position="55"/>
    </location>
</feature>
<dbReference type="PANTHER" id="PTHR48111">
    <property type="entry name" value="REGULATOR OF RPOS"/>
    <property type="match status" value="1"/>
</dbReference>
<dbReference type="CDD" id="cd00383">
    <property type="entry name" value="trans_reg_C"/>
    <property type="match status" value="1"/>
</dbReference>
<keyword evidence="6 9" id="KW-0238">DNA-binding</keyword>
<evidence type="ECO:0000256" key="5">
    <source>
        <dbReference type="ARBA" id="ARBA00023015"/>
    </source>
</evidence>
<dbReference type="Gene3D" id="3.40.50.2300">
    <property type="match status" value="1"/>
</dbReference>
<evidence type="ECO:0000313" key="14">
    <source>
        <dbReference type="Proteomes" id="UP000441404"/>
    </source>
</evidence>
<gene>
    <name evidence="13" type="ORF">GHO39_09905</name>
    <name evidence="12" type="ORF">GHO40_14675</name>
</gene>
<feature type="domain" description="Response regulatory" evidence="10">
    <location>
        <begin position="6"/>
        <end position="119"/>
    </location>
</feature>
<keyword evidence="3 8" id="KW-0597">Phosphoprotein</keyword>
<dbReference type="AlphaFoldDB" id="A0A0J6L3H7"/>